<evidence type="ECO:0000313" key="4">
    <source>
        <dbReference type="Proteomes" id="UP000555564"/>
    </source>
</evidence>
<keyword evidence="1" id="KW-0723">Serine/threonine-protein kinase</keyword>
<dbReference type="InterPro" id="IPR003594">
    <property type="entry name" value="HATPase_dom"/>
</dbReference>
<dbReference type="PANTHER" id="PTHR35526">
    <property type="entry name" value="ANTI-SIGMA-F FACTOR RSBW-RELATED"/>
    <property type="match status" value="1"/>
</dbReference>
<dbReference type="CDD" id="cd16936">
    <property type="entry name" value="HATPase_RsbW-like"/>
    <property type="match status" value="1"/>
</dbReference>
<dbReference type="Gene3D" id="3.30.565.10">
    <property type="entry name" value="Histidine kinase-like ATPase, C-terminal domain"/>
    <property type="match status" value="1"/>
</dbReference>
<organism evidence="3 4">
    <name type="scientific">Sphaerisporangium rubeum</name>
    <dbReference type="NCBI Taxonomy" id="321317"/>
    <lineage>
        <taxon>Bacteria</taxon>
        <taxon>Bacillati</taxon>
        <taxon>Actinomycetota</taxon>
        <taxon>Actinomycetes</taxon>
        <taxon>Streptosporangiales</taxon>
        <taxon>Streptosporangiaceae</taxon>
        <taxon>Sphaerisporangium</taxon>
    </lineage>
</organism>
<dbReference type="EMBL" id="JACHIU010000001">
    <property type="protein sequence ID" value="MBB6471330.1"/>
    <property type="molecule type" value="Genomic_DNA"/>
</dbReference>
<protein>
    <submittedName>
        <fullName evidence="3">Anti-sigma regulatory factor (Ser/Thr protein kinase)</fullName>
    </submittedName>
</protein>
<keyword evidence="1" id="KW-0808">Transferase</keyword>
<proteinExistence type="predicted"/>
<dbReference type="Proteomes" id="UP000555564">
    <property type="component" value="Unassembled WGS sequence"/>
</dbReference>
<dbReference type="SUPFAM" id="SSF55874">
    <property type="entry name" value="ATPase domain of HSP90 chaperone/DNA topoisomerase II/histidine kinase"/>
    <property type="match status" value="1"/>
</dbReference>
<gene>
    <name evidence="3" type="ORF">BJ992_000761</name>
</gene>
<keyword evidence="1" id="KW-0418">Kinase</keyword>
<name>A0A7X0I9X3_9ACTN</name>
<dbReference type="PANTHER" id="PTHR35526:SF3">
    <property type="entry name" value="ANTI-SIGMA-F FACTOR RSBW"/>
    <property type="match status" value="1"/>
</dbReference>
<accession>A0A7X0I9X3</accession>
<keyword evidence="4" id="KW-1185">Reference proteome</keyword>
<sequence length="138" mass="14959">MTLTGPPLSKSITLIAILESAGTARRFIRDVLGDRYPAVEVVVLLTSELMANAVRHSRSGSRDGGQVTVTVEVGVGVVRVDVVDEGSELEVPVVVDRGDVFCEGGRGLWLVRELAAEWGWGDGEQGRRTVWFRVGARR</sequence>
<dbReference type="AlphaFoldDB" id="A0A7X0I9X3"/>
<dbReference type="GO" id="GO:0004674">
    <property type="term" value="F:protein serine/threonine kinase activity"/>
    <property type="evidence" value="ECO:0007669"/>
    <property type="project" value="UniProtKB-KW"/>
</dbReference>
<reference evidence="3 4" key="1">
    <citation type="submission" date="2020-08" db="EMBL/GenBank/DDBJ databases">
        <title>Sequencing the genomes of 1000 actinobacteria strains.</title>
        <authorList>
            <person name="Klenk H.-P."/>
        </authorList>
    </citation>
    <scope>NUCLEOTIDE SEQUENCE [LARGE SCALE GENOMIC DNA]</scope>
    <source>
        <strain evidence="3 4">DSM 44936</strain>
    </source>
</reference>
<evidence type="ECO:0000313" key="3">
    <source>
        <dbReference type="EMBL" id="MBB6471330.1"/>
    </source>
</evidence>
<dbReference type="InterPro" id="IPR036890">
    <property type="entry name" value="HATPase_C_sf"/>
</dbReference>
<feature type="domain" description="Histidine kinase/HSP90-like ATPase" evidence="2">
    <location>
        <begin position="18"/>
        <end position="132"/>
    </location>
</feature>
<evidence type="ECO:0000256" key="1">
    <source>
        <dbReference type="ARBA" id="ARBA00022527"/>
    </source>
</evidence>
<comment type="caution">
    <text evidence="3">The sequence shown here is derived from an EMBL/GenBank/DDBJ whole genome shotgun (WGS) entry which is preliminary data.</text>
</comment>
<dbReference type="InterPro" id="IPR050267">
    <property type="entry name" value="Anti-sigma-factor_SerPK"/>
</dbReference>
<dbReference type="Pfam" id="PF13581">
    <property type="entry name" value="HATPase_c_2"/>
    <property type="match status" value="1"/>
</dbReference>
<dbReference type="RefSeq" id="WP_184978557.1">
    <property type="nucleotide sequence ID" value="NZ_BAAALO010000028.1"/>
</dbReference>
<evidence type="ECO:0000259" key="2">
    <source>
        <dbReference type="Pfam" id="PF13581"/>
    </source>
</evidence>